<comment type="similarity">
    <text evidence="4 19">Belongs to the CobS family.</text>
</comment>
<dbReference type="GO" id="GO:0008818">
    <property type="term" value="F:cobalamin 5'-phosphate synthase activity"/>
    <property type="evidence" value="ECO:0007669"/>
    <property type="project" value="UniProtKB-UniRule"/>
</dbReference>
<evidence type="ECO:0000256" key="12">
    <source>
        <dbReference type="ARBA" id="ARBA00022989"/>
    </source>
</evidence>
<dbReference type="EMBL" id="CP002351">
    <property type="protein sequence ID" value="AEH51781.1"/>
    <property type="molecule type" value="Genomic_DNA"/>
</dbReference>
<feature type="transmembrane region" description="Helical" evidence="19">
    <location>
        <begin position="217"/>
        <end position="236"/>
    </location>
</feature>
<keyword evidence="21" id="KW-1185">Reference proteome</keyword>
<dbReference type="eggNOG" id="COG0368">
    <property type="taxonomic scope" value="Bacteria"/>
</dbReference>
<feature type="transmembrane region" description="Helical" evidence="19">
    <location>
        <begin position="34"/>
        <end position="55"/>
    </location>
</feature>
<evidence type="ECO:0000256" key="19">
    <source>
        <dbReference type="HAMAP-Rule" id="MF_00719"/>
    </source>
</evidence>
<evidence type="ECO:0000256" key="8">
    <source>
        <dbReference type="ARBA" id="ARBA00022573"/>
    </source>
</evidence>
<evidence type="ECO:0000256" key="17">
    <source>
        <dbReference type="ARBA" id="ARBA00048623"/>
    </source>
</evidence>
<sequence precursor="true">MRFFEKFLLSLSFLSRIPLKLPERYFSDDSLKSSVVFFPAVGYLPGLIYLFLLSFGDLLSRFFALVVVFWLFDLFHFDGLLDTLDGFLNQSNKEKRLEIMSKGNVGPFAVFFGMLYVVLLWELTSLVEPVFFLVAAVLGRWGMNVLLTFSKPAKTTGLAFSLYPTRKLYAVLALFFTIPLVFVCQKCFFVFVLIVFAFSMSFSKISNKKIGGITGDVLGASCMINQLLILLAAYVINEI</sequence>
<evidence type="ECO:0000256" key="4">
    <source>
        <dbReference type="ARBA" id="ARBA00010561"/>
    </source>
</evidence>
<dbReference type="EC" id="2.7.8.26" evidence="5 19"/>
<dbReference type="RefSeq" id="WP_013932989.1">
    <property type="nucleotide sequence ID" value="NC_015707.1"/>
</dbReference>
<organism evidence="20 21">
    <name type="scientific">Pseudothermotoga thermarum DSM 5069</name>
    <dbReference type="NCBI Taxonomy" id="688269"/>
    <lineage>
        <taxon>Bacteria</taxon>
        <taxon>Thermotogati</taxon>
        <taxon>Thermotogota</taxon>
        <taxon>Thermotogae</taxon>
        <taxon>Thermotogales</taxon>
        <taxon>Thermotogaceae</taxon>
        <taxon>Pseudothermotoga</taxon>
    </lineage>
</organism>
<dbReference type="AlphaFoldDB" id="F7YVV9"/>
<dbReference type="OrthoDB" id="9794626at2"/>
<evidence type="ECO:0000313" key="20">
    <source>
        <dbReference type="EMBL" id="AEH51781.1"/>
    </source>
</evidence>
<dbReference type="GO" id="GO:0051073">
    <property type="term" value="F:adenosylcobinamide-GDP ribazoletransferase activity"/>
    <property type="evidence" value="ECO:0007669"/>
    <property type="project" value="UniProtKB-UniRule"/>
</dbReference>
<evidence type="ECO:0000256" key="11">
    <source>
        <dbReference type="ARBA" id="ARBA00022842"/>
    </source>
</evidence>
<keyword evidence="13 19" id="KW-0472">Membrane</keyword>
<proteinExistence type="inferred from homology"/>
<comment type="catalytic activity">
    <reaction evidence="18 19">
        <text>alpha-ribazole 5'-phosphate + adenosylcob(III)inamide-GDP = adenosylcob(III)alamin 5'-phosphate + GMP + H(+)</text>
        <dbReference type="Rhea" id="RHEA:23560"/>
        <dbReference type="ChEBI" id="CHEBI:15378"/>
        <dbReference type="ChEBI" id="CHEBI:57918"/>
        <dbReference type="ChEBI" id="CHEBI:58115"/>
        <dbReference type="ChEBI" id="CHEBI:60487"/>
        <dbReference type="ChEBI" id="CHEBI:60493"/>
        <dbReference type="EC" id="2.7.8.26"/>
    </reaction>
</comment>
<gene>
    <name evidence="19" type="primary">cobS</name>
    <name evidence="20" type="ORF">Theth_1737</name>
</gene>
<evidence type="ECO:0000256" key="13">
    <source>
        <dbReference type="ARBA" id="ARBA00023136"/>
    </source>
</evidence>
<evidence type="ECO:0000256" key="3">
    <source>
        <dbReference type="ARBA" id="ARBA00004663"/>
    </source>
</evidence>
<evidence type="ECO:0000313" key="21">
    <source>
        <dbReference type="Proteomes" id="UP000006804"/>
    </source>
</evidence>
<dbReference type="KEGG" id="tta:Theth_1737"/>
<keyword evidence="7 19" id="KW-1003">Cell membrane</keyword>
<dbReference type="HAMAP" id="MF_00719">
    <property type="entry name" value="CobS"/>
    <property type="match status" value="1"/>
</dbReference>
<dbReference type="PATRIC" id="fig|688269.3.peg.1787"/>
<comment type="pathway">
    <text evidence="3 19">Cofactor biosynthesis; adenosylcobalamin biosynthesis; adenosylcobalamin from cob(II)yrinate a,c-diamide: step 7/7.</text>
</comment>
<comment type="function">
    <text evidence="14 19">Joins adenosylcobinamide-GDP and alpha-ribazole to generate adenosylcobalamin (Ado-cobalamin). Also synthesizes adenosylcobalamin 5'-phosphate from adenosylcobinamide-GDP and alpha-ribazole 5'-phosphate.</text>
</comment>
<dbReference type="STRING" id="688269.Theth_1737"/>
<accession>F7YVV9</accession>
<dbReference type="InterPro" id="IPR003805">
    <property type="entry name" value="CobS"/>
</dbReference>
<evidence type="ECO:0000256" key="6">
    <source>
        <dbReference type="ARBA" id="ARBA00015850"/>
    </source>
</evidence>
<comment type="cofactor">
    <cofactor evidence="1 19">
        <name>Mg(2+)</name>
        <dbReference type="ChEBI" id="CHEBI:18420"/>
    </cofactor>
</comment>
<dbReference type="Proteomes" id="UP000006804">
    <property type="component" value="Chromosome"/>
</dbReference>
<dbReference type="HOGENOM" id="CLU_057426_1_2_0"/>
<feature type="transmembrane region" description="Helical" evidence="19">
    <location>
        <begin position="62"/>
        <end position="81"/>
    </location>
</feature>
<evidence type="ECO:0000256" key="14">
    <source>
        <dbReference type="ARBA" id="ARBA00025228"/>
    </source>
</evidence>
<dbReference type="UniPathway" id="UPA00148">
    <property type="reaction ID" value="UER00238"/>
</dbReference>
<comment type="catalytic activity">
    <reaction evidence="17 19">
        <text>alpha-ribazole + adenosylcob(III)inamide-GDP = adenosylcob(III)alamin + GMP + H(+)</text>
        <dbReference type="Rhea" id="RHEA:16049"/>
        <dbReference type="ChEBI" id="CHEBI:10329"/>
        <dbReference type="ChEBI" id="CHEBI:15378"/>
        <dbReference type="ChEBI" id="CHEBI:18408"/>
        <dbReference type="ChEBI" id="CHEBI:58115"/>
        <dbReference type="ChEBI" id="CHEBI:60487"/>
        <dbReference type="EC" id="2.7.8.26"/>
    </reaction>
</comment>
<dbReference type="PANTHER" id="PTHR34148:SF1">
    <property type="entry name" value="ADENOSYLCOBINAMIDE-GDP RIBAZOLETRANSFERASE"/>
    <property type="match status" value="1"/>
</dbReference>
<comment type="subcellular location">
    <subcellularLocation>
        <location evidence="2 19">Cell membrane</location>
        <topology evidence="2 19">Multi-pass membrane protein</topology>
    </subcellularLocation>
</comment>
<protein>
    <recommendedName>
        <fullName evidence="6 19">Adenosylcobinamide-GDP ribazoletransferase</fullName>
        <ecNumber evidence="5 19">2.7.8.26</ecNumber>
    </recommendedName>
    <alternativeName>
        <fullName evidence="16 19">Cobalamin synthase</fullName>
    </alternativeName>
    <alternativeName>
        <fullName evidence="15 19">Cobalamin-5'-phosphate synthase</fullName>
    </alternativeName>
</protein>
<keyword evidence="8 19" id="KW-0169">Cobalamin biosynthesis</keyword>
<dbReference type="Pfam" id="PF02654">
    <property type="entry name" value="CobS"/>
    <property type="match status" value="1"/>
</dbReference>
<dbReference type="GO" id="GO:0009236">
    <property type="term" value="P:cobalamin biosynthetic process"/>
    <property type="evidence" value="ECO:0007669"/>
    <property type="project" value="UniProtKB-UniRule"/>
</dbReference>
<evidence type="ECO:0000256" key="16">
    <source>
        <dbReference type="ARBA" id="ARBA00032853"/>
    </source>
</evidence>
<evidence type="ECO:0000256" key="7">
    <source>
        <dbReference type="ARBA" id="ARBA00022475"/>
    </source>
</evidence>
<evidence type="ECO:0000256" key="1">
    <source>
        <dbReference type="ARBA" id="ARBA00001946"/>
    </source>
</evidence>
<evidence type="ECO:0000256" key="18">
    <source>
        <dbReference type="ARBA" id="ARBA00049504"/>
    </source>
</evidence>
<evidence type="ECO:0000256" key="9">
    <source>
        <dbReference type="ARBA" id="ARBA00022679"/>
    </source>
</evidence>
<dbReference type="GO" id="GO:0005886">
    <property type="term" value="C:plasma membrane"/>
    <property type="evidence" value="ECO:0007669"/>
    <property type="project" value="UniProtKB-SubCell"/>
</dbReference>
<keyword evidence="9 19" id="KW-0808">Transferase</keyword>
<keyword evidence="12 19" id="KW-1133">Transmembrane helix</keyword>
<feature type="transmembrane region" description="Helical" evidence="19">
    <location>
        <begin position="169"/>
        <end position="196"/>
    </location>
</feature>
<evidence type="ECO:0000256" key="2">
    <source>
        <dbReference type="ARBA" id="ARBA00004651"/>
    </source>
</evidence>
<evidence type="ECO:0000256" key="15">
    <source>
        <dbReference type="ARBA" id="ARBA00032605"/>
    </source>
</evidence>
<evidence type="ECO:0000256" key="10">
    <source>
        <dbReference type="ARBA" id="ARBA00022692"/>
    </source>
</evidence>
<name>F7YVV9_9THEM</name>
<dbReference type="PANTHER" id="PTHR34148">
    <property type="entry name" value="ADENOSYLCOBINAMIDE-GDP RIBAZOLETRANSFERASE"/>
    <property type="match status" value="1"/>
</dbReference>
<keyword evidence="11 19" id="KW-0460">Magnesium</keyword>
<reference evidence="20 21" key="1">
    <citation type="submission" date="2010-11" db="EMBL/GenBank/DDBJ databases">
        <title>The complete genome of Thermotoga thermarum DSM 5069.</title>
        <authorList>
            <consortium name="US DOE Joint Genome Institute (JGI-PGF)"/>
            <person name="Lucas S."/>
            <person name="Copeland A."/>
            <person name="Lapidus A."/>
            <person name="Bruce D."/>
            <person name="Goodwin L."/>
            <person name="Pitluck S."/>
            <person name="Kyrpides N."/>
            <person name="Mavromatis K."/>
            <person name="Ivanova N."/>
            <person name="Zeytun A."/>
            <person name="Brettin T."/>
            <person name="Detter J.C."/>
            <person name="Tapia R."/>
            <person name="Han C."/>
            <person name="Land M."/>
            <person name="Hauser L."/>
            <person name="Markowitz V."/>
            <person name="Cheng J.-F."/>
            <person name="Hugenholtz P."/>
            <person name="Woyke T."/>
            <person name="Wu D."/>
            <person name="Spring S."/>
            <person name="Schroeder M."/>
            <person name="Brambilla E."/>
            <person name="Klenk H.-P."/>
            <person name="Eisen J.A."/>
        </authorList>
    </citation>
    <scope>NUCLEOTIDE SEQUENCE [LARGE SCALE GENOMIC DNA]</scope>
    <source>
        <strain evidence="20 21">DSM 5069</strain>
    </source>
</reference>
<keyword evidence="10 19" id="KW-0812">Transmembrane</keyword>
<evidence type="ECO:0000256" key="5">
    <source>
        <dbReference type="ARBA" id="ARBA00013200"/>
    </source>
</evidence>